<dbReference type="Pfam" id="PF01884">
    <property type="entry name" value="PcrB"/>
    <property type="match status" value="1"/>
</dbReference>
<dbReference type="InterPro" id="IPR010946">
    <property type="entry name" value="GGGP_synth"/>
</dbReference>
<dbReference type="PANTHER" id="PTHR40029:SF2">
    <property type="entry name" value="HEPTAPRENYLGLYCERYL PHOSPHATE SYNTHASE"/>
    <property type="match status" value="1"/>
</dbReference>
<evidence type="ECO:0000256" key="5">
    <source>
        <dbReference type="ARBA" id="ARBA00023098"/>
    </source>
</evidence>
<keyword evidence="6 9" id="KW-0594">Phospholipid biosynthesis</keyword>
<evidence type="ECO:0000256" key="8">
    <source>
        <dbReference type="ARBA" id="ARBA00047288"/>
    </source>
</evidence>
<evidence type="ECO:0000256" key="9">
    <source>
        <dbReference type="HAMAP-Rule" id="MF_00112"/>
    </source>
</evidence>
<dbReference type="PANTHER" id="PTHR40029">
    <property type="match status" value="1"/>
</dbReference>
<comment type="cofactor">
    <cofactor evidence="9">
        <name>Mg(2+)</name>
        <dbReference type="ChEBI" id="CHEBI:18420"/>
    </cofactor>
</comment>
<dbReference type="NCBIfam" id="NF003198">
    <property type="entry name" value="PRK04169.1-2"/>
    <property type="match status" value="1"/>
</dbReference>
<feature type="binding site" evidence="9">
    <location>
        <position position="52"/>
    </location>
    <ligand>
        <name>Mg(2+)</name>
        <dbReference type="ChEBI" id="CHEBI:18420"/>
    </ligand>
</feature>
<keyword evidence="7 9" id="KW-1208">Phospholipid metabolism</keyword>
<evidence type="ECO:0000313" key="10">
    <source>
        <dbReference type="EMBL" id="MBD3864199.1"/>
    </source>
</evidence>
<accession>A0ABR8LVJ7</accession>
<evidence type="ECO:0000256" key="6">
    <source>
        <dbReference type="ARBA" id="ARBA00023209"/>
    </source>
</evidence>
<keyword evidence="1 9" id="KW-0444">Lipid biosynthesis</keyword>
<feature type="binding site" evidence="9">
    <location>
        <position position="23"/>
    </location>
    <ligand>
        <name>Mg(2+)</name>
        <dbReference type="ChEBI" id="CHEBI:18420"/>
    </ligand>
</feature>
<dbReference type="NCBIfam" id="TIGR01769">
    <property type="entry name" value="GGGP"/>
    <property type="match status" value="1"/>
</dbReference>
<comment type="function">
    <text evidence="9">Prenyltransferase that catalyzes the transfer of the geranylgeranyl moiety of geranylgeranyl diphosphate (GGPP) to the C3 hydroxyl of sn-glycerol-1-phosphate (G1P).</text>
</comment>
<comment type="similarity">
    <text evidence="9">Belongs to the GGGP/HepGP synthase family. Group II subfamily.</text>
</comment>
<gene>
    <name evidence="10" type="ORF">IEG06_12115</name>
</gene>
<keyword evidence="3 9" id="KW-0479">Metal-binding</keyword>
<protein>
    <recommendedName>
        <fullName evidence="9">Geranylgeranylglyceryl phosphate synthase</fullName>
        <shortName evidence="9">GGGP synthase</shortName>
        <shortName evidence="9">GGGPS</shortName>
        <ecNumber evidence="9">2.5.1.41</ecNumber>
    </recommendedName>
    <alternativeName>
        <fullName evidence="9">(S)-3-O-geranylgeranylglyceryl phosphate synthase</fullName>
    </alternativeName>
    <alternativeName>
        <fullName evidence="9">Phosphoglycerol geranylgeranyltransferase</fullName>
    </alternativeName>
</protein>
<evidence type="ECO:0000256" key="7">
    <source>
        <dbReference type="ARBA" id="ARBA00023264"/>
    </source>
</evidence>
<dbReference type="InterPro" id="IPR038597">
    <property type="entry name" value="GGGP/HepGP_synthase_sf"/>
</dbReference>
<comment type="caution">
    <text evidence="10">The sequence shown here is derived from an EMBL/GenBank/DDBJ whole genome shotgun (WGS) entry which is preliminary data.</text>
</comment>
<dbReference type="NCBIfam" id="TIGR01768">
    <property type="entry name" value="GGGP-family"/>
    <property type="match status" value="1"/>
</dbReference>
<keyword evidence="4 9" id="KW-0460">Magnesium</keyword>
<evidence type="ECO:0000313" key="11">
    <source>
        <dbReference type="Proteomes" id="UP000627521"/>
    </source>
</evidence>
<dbReference type="InterPro" id="IPR008205">
    <property type="entry name" value="GGGP_HepGP_synthase"/>
</dbReference>
<keyword evidence="11" id="KW-1185">Reference proteome</keyword>
<feature type="binding site" evidence="9">
    <location>
        <begin position="172"/>
        <end position="178"/>
    </location>
    <ligand>
        <name>sn-glycerol 1-phosphate</name>
        <dbReference type="ChEBI" id="CHEBI:57685"/>
    </ligand>
</feature>
<dbReference type="InterPro" id="IPR039074">
    <property type="entry name" value="GGGP/HepGP_synthase_I"/>
</dbReference>
<keyword evidence="5 9" id="KW-0443">Lipid metabolism</keyword>
<dbReference type="RefSeq" id="WP_191101575.1">
    <property type="nucleotide sequence ID" value="NZ_JACXXH010000006.1"/>
</dbReference>
<proteinExistence type="inferred from homology"/>
<evidence type="ECO:0000256" key="4">
    <source>
        <dbReference type="ARBA" id="ARBA00022842"/>
    </source>
</evidence>
<evidence type="ECO:0000256" key="2">
    <source>
        <dbReference type="ARBA" id="ARBA00022679"/>
    </source>
</evidence>
<evidence type="ECO:0000256" key="1">
    <source>
        <dbReference type="ARBA" id="ARBA00022516"/>
    </source>
</evidence>
<dbReference type="Proteomes" id="UP000627521">
    <property type="component" value="Unassembled WGS sequence"/>
</dbReference>
<dbReference type="EMBL" id="JACXXH010000006">
    <property type="protein sequence ID" value="MBD3864199.1"/>
    <property type="molecule type" value="Genomic_DNA"/>
</dbReference>
<dbReference type="SUPFAM" id="SSF51395">
    <property type="entry name" value="FMN-linked oxidoreductases"/>
    <property type="match status" value="1"/>
</dbReference>
<comment type="caution">
    <text evidence="9">Lacks conserved residue(s) required for the propagation of feature annotation.</text>
</comment>
<evidence type="ECO:0000256" key="3">
    <source>
        <dbReference type="ARBA" id="ARBA00022723"/>
    </source>
</evidence>
<dbReference type="EC" id="2.5.1.41" evidence="9"/>
<name>A0ABR8LVJ7_9FLAO</name>
<comment type="catalytic activity">
    <reaction evidence="8 9">
        <text>sn-glycerol 1-phosphate + (2E,6E,10E)-geranylgeranyl diphosphate = sn-3-O-(geranylgeranyl)glycerol 1-phosphate + diphosphate</text>
        <dbReference type="Rhea" id="RHEA:23404"/>
        <dbReference type="ChEBI" id="CHEBI:33019"/>
        <dbReference type="ChEBI" id="CHEBI:57677"/>
        <dbReference type="ChEBI" id="CHEBI:57685"/>
        <dbReference type="ChEBI" id="CHEBI:58756"/>
        <dbReference type="EC" id="2.5.1.41"/>
    </reaction>
</comment>
<dbReference type="HAMAP" id="MF_00112">
    <property type="entry name" value="GGGP_HepGP_synthase"/>
    <property type="match status" value="1"/>
</dbReference>
<feature type="binding site" evidence="9">
    <location>
        <begin position="203"/>
        <end position="204"/>
    </location>
    <ligand>
        <name>sn-glycerol 1-phosphate</name>
        <dbReference type="ChEBI" id="CHEBI:57685"/>
    </ligand>
</feature>
<feature type="binding site" evidence="9">
    <location>
        <begin position="225"/>
        <end position="226"/>
    </location>
    <ligand>
        <name>sn-glycerol 1-phosphate</name>
        <dbReference type="ChEBI" id="CHEBI:57685"/>
    </ligand>
</feature>
<reference evidence="10 11" key="1">
    <citation type="submission" date="2020-09" db="EMBL/GenBank/DDBJ databases">
        <title>Bacillus nautilus sp. nov., Chryseoglobus crepusculi sp. nov, and Psychrobacter noctis sp. nov., isolated from deep-sea sponges from the equatorial Atlantic.</title>
        <authorList>
            <person name="Stennett H.L."/>
            <person name="Williams S.E."/>
        </authorList>
    </citation>
    <scope>NUCLEOTIDE SEQUENCE [LARGE SCALE GENOMIC DNA]</scope>
    <source>
        <strain evidence="10 11">28M-24</strain>
    </source>
</reference>
<organism evidence="10 11">
    <name type="scientific">Olleya marilimosa</name>
    <dbReference type="NCBI Taxonomy" id="272164"/>
    <lineage>
        <taxon>Bacteria</taxon>
        <taxon>Pseudomonadati</taxon>
        <taxon>Bacteroidota</taxon>
        <taxon>Flavobacteriia</taxon>
        <taxon>Flavobacteriales</taxon>
        <taxon>Flavobacteriaceae</taxon>
    </lineage>
</organism>
<dbReference type="Gene3D" id="3.20.20.390">
    <property type="entry name" value="FMN-linked oxidoreductases"/>
    <property type="match status" value="1"/>
</dbReference>
<keyword evidence="2 9" id="KW-0808">Transferase</keyword>
<sequence>MSVYNDILSAKAKQDKLLAILIDPDKFNFKLISQFTDNINNSIITHIFVGGSTVEVEVTQKLVKALKPLTRLPIILFPGDVTQISQDADAILFLSLISGRNPKYLIEKQIEAVSILKHTNLEVIPTGYILIENGKETAVQKVTNTLPIPSMLHSLVADTAKAGELLGKKLIYLEAGSGALQPVPLAMIKFVKQDLKIPLIVGGGIRNKTQLQEAYKAGADLVVIGTAFEQNQDFFEELKL</sequence>